<dbReference type="PROSITE" id="PS51257">
    <property type="entry name" value="PROKAR_LIPOPROTEIN"/>
    <property type="match status" value="1"/>
</dbReference>
<evidence type="ECO:0000313" key="1">
    <source>
        <dbReference type="EMBL" id="MBJ6723720.1"/>
    </source>
</evidence>
<evidence type="ECO:0000313" key="2">
    <source>
        <dbReference type="Proteomes" id="UP000636888"/>
    </source>
</evidence>
<proteinExistence type="predicted"/>
<dbReference type="EMBL" id="JAEMHM010000002">
    <property type="protein sequence ID" value="MBJ6723720.1"/>
    <property type="molecule type" value="Genomic_DNA"/>
</dbReference>
<dbReference type="AlphaFoldDB" id="A0A8J7JGU0"/>
<evidence type="ECO:0008006" key="3">
    <source>
        <dbReference type="Google" id="ProtNLM"/>
    </source>
</evidence>
<dbReference type="Proteomes" id="UP000636888">
    <property type="component" value="Unassembled WGS sequence"/>
</dbReference>
<keyword evidence="2" id="KW-1185">Reference proteome</keyword>
<gene>
    <name evidence="1" type="ORF">JFN93_03260</name>
</gene>
<name>A0A8J7JGU0_9BACT</name>
<dbReference type="RefSeq" id="WP_199382555.1">
    <property type="nucleotide sequence ID" value="NZ_JAEMHM010000002.1"/>
</dbReference>
<accession>A0A8J7JGU0</accession>
<reference evidence="1" key="1">
    <citation type="submission" date="2020-12" db="EMBL/GenBank/DDBJ databases">
        <title>Geomonas sp. Red875, isolated from river sediment.</title>
        <authorList>
            <person name="Xu Z."/>
            <person name="Zhang Z."/>
            <person name="Masuda Y."/>
            <person name="Itoh H."/>
            <person name="Senoo K."/>
        </authorList>
    </citation>
    <scope>NUCLEOTIDE SEQUENCE</scope>
    <source>
        <strain evidence="1">Red875</strain>
    </source>
</reference>
<organism evidence="1 2">
    <name type="scientific">Geomesophilobacter sediminis</name>
    <dbReference type="NCBI Taxonomy" id="2798584"/>
    <lineage>
        <taxon>Bacteria</taxon>
        <taxon>Pseudomonadati</taxon>
        <taxon>Thermodesulfobacteriota</taxon>
        <taxon>Desulfuromonadia</taxon>
        <taxon>Geobacterales</taxon>
        <taxon>Geobacteraceae</taxon>
        <taxon>Geomesophilobacter</taxon>
    </lineage>
</organism>
<protein>
    <recommendedName>
        <fullName evidence="3">Lipoprotein</fullName>
    </recommendedName>
</protein>
<sequence>MKKSMALMVMAAVLGMGGCTGPASLTHSAKLSTVPACYQDETEQNVAIPQGYAELRVVSSLKTHLPGEFGLDDNGHGLPHYQLAVSIGEQTTLLQGELLQEKGSYGFFRNAESGEGMRYRFGKRLRVKAGTHKLVVGLPGDDINIEKEISLAEKSRNTLVLEPVYRLTARAQRIGFYGESSFNEGIKGFKLVLNGEAL</sequence>
<comment type="caution">
    <text evidence="1">The sequence shown here is derived from an EMBL/GenBank/DDBJ whole genome shotgun (WGS) entry which is preliminary data.</text>
</comment>